<name>A0A9P8SKF0_9HYPO</name>
<gene>
    <name evidence="2" type="ORF">HRG_04499</name>
</gene>
<dbReference type="AlphaFoldDB" id="A0A9P8SKF0"/>
<evidence type="ECO:0000256" key="1">
    <source>
        <dbReference type="SAM" id="MobiDB-lite"/>
    </source>
</evidence>
<dbReference type="GeneID" id="68353628"/>
<feature type="compositionally biased region" description="Low complexity" evidence="1">
    <location>
        <begin position="200"/>
        <end position="209"/>
    </location>
</feature>
<dbReference type="EMBL" id="JAIZPD010000004">
    <property type="protein sequence ID" value="KAH0964071.1"/>
    <property type="molecule type" value="Genomic_DNA"/>
</dbReference>
<evidence type="ECO:0000313" key="2">
    <source>
        <dbReference type="EMBL" id="KAH0964071.1"/>
    </source>
</evidence>
<dbReference type="RefSeq" id="XP_044721584.1">
    <property type="nucleotide sequence ID" value="XM_044862970.1"/>
</dbReference>
<organism evidence="2 3">
    <name type="scientific">Hirsutella rhossiliensis</name>
    <dbReference type="NCBI Taxonomy" id="111463"/>
    <lineage>
        <taxon>Eukaryota</taxon>
        <taxon>Fungi</taxon>
        <taxon>Dikarya</taxon>
        <taxon>Ascomycota</taxon>
        <taxon>Pezizomycotina</taxon>
        <taxon>Sordariomycetes</taxon>
        <taxon>Hypocreomycetidae</taxon>
        <taxon>Hypocreales</taxon>
        <taxon>Ophiocordycipitaceae</taxon>
        <taxon>Hirsutella</taxon>
    </lineage>
</organism>
<protein>
    <submittedName>
        <fullName evidence="2">Uncharacterized protein</fullName>
    </submittedName>
</protein>
<accession>A0A9P8SKF0</accession>
<feature type="compositionally biased region" description="Pro residues" evidence="1">
    <location>
        <begin position="178"/>
        <end position="194"/>
    </location>
</feature>
<dbReference type="Proteomes" id="UP000824596">
    <property type="component" value="Unassembled WGS sequence"/>
</dbReference>
<comment type="caution">
    <text evidence="2">The sequence shown here is derived from an EMBL/GenBank/DDBJ whole genome shotgun (WGS) entry which is preliminary data.</text>
</comment>
<feature type="compositionally biased region" description="Pro residues" evidence="1">
    <location>
        <begin position="115"/>
        <end position="128"/>
    </location>
</feature>
<keyword evidence="3" id="KW-1185">Reference proteome</keyword>
<feature type="region of interest" description="Disordered" evidence="1">
    <location>
        <begin position="1"/>
        <end position="128"/>
    </location>
</feature>
<sequence length="272" mass="28558">MGTHLTSDPAATPVSPPLQGYPTQPLAASVPVYGMPQPTYAAPPPLPSPASVGLSPYPSPGQAVPQLPGPQAYHATTPEPTTTTPSPHMYSYSYSHSHSPSPLYSCTNASYPGPQYVPPPHPPGFSYPGPYYPPQPTYAFPDGPAPPRLAIYPPPLPPRSAPGLFAPGFGSDPRNAMPYPPPPKTLYTPPPLPAGRPRTSSSSMFSSSSARRWLDKTSQMLESKLDEVLQGPQGPPHRPAYGPPPGSHMPAPAPGHGGYRGGSWGGGSYRYA</sequence>
<dbReference type="OrthoDB" id="4900435at2759"/>
<feature type="region of interest" description="Disordered" evidence="1">
    <location>
        <begin position="162"/>
        <end position="272"/>
    </location>
</feature>
<feature type="compositionally biased region" description="Low complexity" evidence="1">
    <location>
        <begin position="76"/>
        <end position="105"/>
    </location>
</feature>
<reference evidence="2" key="1">
    <citation type="submission" date="2021-09" db="EMBL/GenBank/DDBJ databases">
        <title>A high-quality genome of the endoparasitic fungus Hirsutella rhossiliensis with a comparison of Hirsutella genomes reveals transposable elements contributing to genome size variation.</title>
        <authorList>
            <person name="Lin R."/>
            <person name="Jiao Y."/>
            <person name="Sun X."/>
            <person name="Ling J."/>
            <person name="Xie B."/>
            <person name="Cheng X."/>
        </authorList>
    </citation>
    <scope>NUCLEOTIDE SEQUENCE</scope>
    <source>
        <strain evidence="2">HR02</strain>
    </source>
</reference>
<evidence type="ECO:0000313" key="3">
    <source>
        <dbReference type="Proteomes" id="UP000824596"/>
    </source>
</evidence>
<feature type="compositionally biased region" description="Pro residues" evidence="1">
    <location>
        <begin position="233"/>
        <end position="253"/>
    </location>
</feature>
<feature type="compositionally biased region" description="Gly residues" evidence="1">
    <location>
        <begin position="255"/>
        <end position="272"/>
    </location>
</feature>
<proteinExistence type="predicted"/>